<organism evidence="3 4">
    <name type="scientific">Tigheibacillus jepli</name>
    <dbReference type="NCBI Taxonomy" id="3035914"/>
    <lineage>
        <taxon>Bacteria</taxon>
        <taxon>Bacillati</taxon>
        <taxon>Bacillota</taxon>
        <taxon>Bacilli</taxon>
        <taxon>Bacillales</taxon>
        <taxon>Bacillaceae</taxon>
        <taxon>Tigheibacillus</taxon>
    </lineage>
</organism>
<feature type="transmembrane region" description="Helical" evidence="1">
    <location>
        <begin position="89"/>
        <end position="109"/>
    </location>
</feature>
<reference evidence="3 4" key="1">
    <citation type="submission" date="2023-10" db="EMBL/GenBank/DDBJ databases">
        <title>179-bfca-hs.</title>
        <authorList>
            <person name="Miliotis G."/>
            <person name="Sengupta P."/>
            <person name="Hameed A."/>
            <person name="Chuvochina M."/>
            <person name="Mcdonagh F."/>
            <person name="Simpson A.C."/>
            <person name="Singh N.K."/>
            <person name="Rekha P.D."/>
            <person name="Raman K."/>
            <person name="Hugenholtz P."/>
            <person name="Venkateswaran K."/>
        </authorList>
    </citation>
    <scope>NUCLEOTIDE SEQUENCE [LARGE SCALE GENOMIC DNA]</scope>
    <source>
        <strain evidence="3 4">179-BFC-A-HS</strain>
    </source>
</reference>
<feature type="transmembrane region" description="Helical" evidence="1">
    <location>
        <begin position="129"/>
        <end position="146"/>
    </location>
</feature>
<dbReference type="PANTHER" id="PTHR14969:SF13">
    <property type="entry name" value="AT30094P"/>
    <property type="match status" value="1"/>
</dbReference>
<feature type="transmembrane region" description="Helical" evidence="1">
    <location>
        <begin position="158"/>
        <end position="179"/>
    </location>
</feature>
<evidence type="ECO:0000256" key="1">
    <source>
        <dbReference type="SAM" id="Phobius"/>
    </source>
</evidence>
<gene>
    <name evidence="3" type="ORF">P5G51_013285</name>
</gene>
<dbReference type="RefSeq" id="WP_306066736.1">
    <property type="nucleotide sequence ID" value="NZ_JAROCA020000001.1"/>
</dbReference>
<protein>
    <submittedName>
        <fullName evidence="3">Phosphatase PAP2 family protein</fullName>
    </submittedName>
</protein>
<dbReference type="Pfam" id="PF01569">
    <property type="entry name" value="PAP2"/>
    <property type="match status" value="1"/>
</dbReference>
<keyword evidence="1" id="KW-1133">Transmembrane helix</keyword>
<dbReference type="InterPro" id="IPR036938">
    <property type="entry name" value="PAP2/HPO_sf"/>
</dbReference>
<keyword evidence="1" id="KW-0812">Transmembrane</keyword>
<dbReference type="Gene3D" id="1.20.144.10">
    <property type="entry name" value="Phosphatidic acid phosphatase type 2/haloperoxidase"/>
    <property type="match status" value="2"/>
</dbReference>
<evidence type="ECO:0000259" key="2">
    <source>
        <dbReference type="SMART" id="SM00014"/>
    </source>
</evidence>
<evidence type="ECO:0000313" key="4">
    <source>
        <dbReference type="Proteomes" id="UP001228376"/>
    </source>
</evidence>
<proteinExistence type="predicted"/>
<dbReference type="SMART" id="SM00014">
    <property type="entry name" value="acidPPc"/>
    <property type="match status" value="1"/>
</dbReference>
<sequence length="216" mass="24739">MERKNKMWRYLLLLLPIAICITWIVEIKRGFVPYADQWSRFIVHSVRETPIYHFFRFMTNFGSTFFIIPFVIIMTIALVFLFKDWLPALMFAGGTLLTSLINAVIKIMVARQRPSIDVAANAEGFSFPSGHAMVSIVCYGLLAFFLAKMTASIVMKRVISWVCAFFVCIIGISRFFINVHYLTDILTGFFLGGVILIVCKQLYEGWQSKRQSSSQS</sequence>
<feature type="domain" description="Phosphatidic acid phosphatase type 2/haloperoxidase" evidence="2">
    <location>
        <begin position="88"/>
        <end position="200"/>
    </location>
</feature>
<dbReference type="PANTHER" id="PTHR14969">
    <property type="entry name" value="SPHINGOSINE-1-PHOSPHATE PHOSPHOHYDROLASE"/>
    <property type="match status" value="1"/>
</dbReference>
<dbReference type="CDD" id="cd03392">
    <property type="entry name" value="PAP2_like_2"/>
    <property type="match status" value="1"/>
</dbReference>
<dbReference type="InterPro" id="IPR000326">
    <property type="entry name" value="PAP2/HPO"/>
</dbReference>
<dbReference type="Proteomes" id="UP001228376">
    <property type="component" value="Unassembled WGS sequence"/>
</dbReference>
<feature type="transmembrane region" description="Helical" evidence="1">
    <location>
        <begin position="61"/>
        <end position="82"/>
    </location>
</feature>
<feature type="transmembrane region" description="Helical" evidence="1">
    <location>
        <begin position="7"/>
        <end position="25"/>
    </location>
</feature>
<dbReference type="SUPFAM" id="SSF48317">
    <property type="entry name" value="Acid phosphatase/Vanadium-dependent haloperoxidase"/>
    <property type="match status" value="1"/>
</dbReference>
<comment type="caution">
    <text evidence="3">The sequence shown here is derived from an EMBL/GenBank/DDBJ whole genome shotgun (WGS) entry which is preliminary data.</text>
</comment>
<accession>A0ABU5CIR0</accession>
<feature type="transmembrane region" description="Helical" evidence="1">
    <location>
        <begin position="185"/>
        <end position="203"/>
    </location>
</feature>
<keyword evidence="4" id="KW-1185">Reference proteome</keyword>
<keyword evidence="1" id="KW-0472">Membrane</keyword>
<evidence type="ECO:0000313" key="3">
    <source>
        <dbReference type="EMBL" id="MDY0406232.1"/>
    </source>
</evidence>
<name>A0ABU5CIR0_9BACI</name>
<dbReference type="EMBL" id="JAROCA020000001">
    <property type="protein sequence ID" value="MDY0406232.1"/>
    <property type="molecule type" value="Genomic_DNA"/>
</dbReference>